<protein>
    <submittedName>
        <fullName evidence="1">Uncharacterized protein</fullName>
    </submittedName>
</protein>
<reference evidence="1" key="1">
    <citation type="submission" date="2020-03" db="EMBL/GenBank/DDBJ databases">
        <title>The deep terrestrial virosphere.</title>
        <authorList>
            <person name="Holmfeldt K."/>
            <person name="Nilsson E."/>
            <person name="Simone D."/>
            <person name="Lopez-Fernandez M."/>
            <person name="Wu X."/>
            <person name="de Brujin I."/>
            <person name="Lundin D."/>
            <person name="Andersson A."/>
            <person name="Bertilsson S."/>
            <person name="Dopson M."/>
        </authorList>
    </citation>
    <scope>NUCLEOTIDE SEQUENCE</scope>
    <source>
        <strain evidence="1">MM415A03587</strain>
    </source>
</reference>
<gene>
    <name evidence="1" type="ORF">MM415A03587_0010</name>
</gene>
<dbReference type="EMBL" id="MT141814">
    <property type="protein sequence ID" value="QJA70707.1"/>
    <property type="molecule type" value="Genomic_DNA"/>
</dbReference>
<sequence>MLMKAILEFDMYEEKSAFDDAYNGTMYRAVLQELDEWLDRWIKNSAYKDNDDVGKTLGEARDKLAELLTDHDLTLWD</sequence>
<organism evidence="1">
    <name type="scientific">viral metagenome</name>
    <dbReference type="NCBI Taxonomy" id="1070528"/>
    <lineage>
        <taxon>unclassified sequences</taxon>
        <taxon>metagenomes</taxon>
        <taxon>organismal metagenomes</taxon>
    </lineage>
</organism>
<proteinExistence type="predicted"/>
<evidence type="ECO:0000313" key="1">
    <source>
        <dbReference type="EMBL" id="QJA70707.1"/>
    </source>
</evidence>
<name>A0A6M3JPH6_9ZZZZ</name>
<accession>A0A6M3JPH6</accession>
<dbReference type="AlphaFoldDB" id="A0A6M3JPH6"/>